<feature type="chain" id="PRO_5025642619" evidence="2">
    <location>
        <begin position="26"/>
        <end position="588"/>
    </location>
</feature>
<sequence length="588" mass="64169">MQRKRMTAMTAAGVLALSVALTACGNNNNGEQENAPTANNASKPATGSTGTNGSANTPAAATEDGPLVKYDPPITVSTVRKFNSGLKFLPGEGWDNNIYTNELKSQLGIQMKNDWIVDDQQYPKKLNVSMVAGDLPDIFEVNLQQLQLLIEADQIADLTDIFDKYASDLSKKAIENGDGIARKAASVNGRLMAIPNGGGGRDDAQFLYIRADWLKKLNLQPPKTMDDVINIAKAFANDDPDGNGKKDTFGLSLDYNLFNGWSGLDGFFNGYHAYPFNPGGPNSTGLNLVFMDKGGQLDYADIQPEVKTALGKLQELFKAGAINPEFGVDSGEKSAALATAGKVGMTYGAFWVPTWPINDMIAKDKTVDWEVYPLVSADDQPVKALSNNIVPASFTVVSKKAKHPEAAIKILNFYMEKNYGETRDEKYHSQKNGDETIGVFGLSPVTGGFSETNQDDYYSVQDALKANDPSKLNPTAKAYYDSITSYRSGDMKGWAMEKLFGGDDTSTYGILGQYKKNDAFMTNAFLGAPTETMVRNGPALRDLEVKTFTKIIMGEQPLDSFDQFAADWKKQGGDQIIQEVNDWYKDHK</sequence>
<dbReference type="CDD" id="cd13580">
    <property type="entry name" value="PBP2_AlgQ_like_1"/>
    <property type="match status" value="1"/>
</dbReference>
<evidence type="ECO:0000256" key="1">
    <source>
        <dbReference type="SAM" id="MobiDB-lite"/>
    </source>
</evidence>
<gene>
    <name evidence="3" type="ORF">GXP70_08435</name>
</gene>
<reference evidence="3 4" key="1">
    <citation type="submission" date="2020-01" db="EMBL/GenBank/DDBJ databases">
        <title>Paenibacillus sp. nov., isolated from tomato rhizosphere.</title>
        <authorList>
            <person name="Weon H.-Y."/>
            <person name="Lee S.A."/>
        </authorList>
    </citation>
    <scope>NUCLEOTIDE SEQUENCE [LARGE SCALE GENOMIC DNA]</scope>
    <source>
        <strain evidence="3 4">12200R-189</strain>
    </source>
</reference>
<dbReference type="EMBL" id="CP048209">
    <property type="protein sequence ID" value="QHT59970.1"/>
    <property type="molecule type" value="Genomic_DNA"/>
</dbReference>
<evidence type="ECO:0000313" key="4">
    <source>
        <dbReference type="Proteomes" id="UP000476064"/>
    </source>
</evidence>
<feature type="compositionally biased region" description="Polar residues" evidence="1">
    <location>
        <begin position="28"/>
        <end position="43"/>
    </location>
</feature>
<feature type="signal peptide" evidence="2">
    <location>
        <begin position="1"/>
        <end position="25"/>
    </location>
</feature>
<dbReference type="KEGG" id="plyc:GXP70_08435"/>
<feature type="region of interest" description="Disordered" evidence="1">
    <location>
        <begin position="28"/>
        <end position="66"/>
    </location>
</feature>
<organism evidence="3 4">
    <name type="scientific">Paenibacillus lycopersici</name>
    <dbReference type="NCBI Taxonomy" id="2704462"/>
    <lineage>
        <taxon>Bacteria</taxon>
        <taxon>Bacillati</taxon>
        <taxon>Bacillota</taxon>
        <taxon>Bacilli</taxon>
        <taxon>Bacillales</taxon>
        <taxon>Paenibacillaceae</taxon>
        <taxon>Paenibacillus</taxon>
    </lineage>
</organism>
<protein>
    <submittedName>
        <fullName evidence="3">Extracellular solute-binding protein</fullName>
    </submittedName>
</protein>
<dbReference type="Proteomes" id="UP000476064">
    <property type="component" value="Chromosome"/>
</dbReference>
<evidence type="ECO:0000313" key="3">
    <source>
        <dbReference type="EMBL" id="QHT59970.1"/>
    </source>
</evidence>
<name>A0A6C0G0E3_9BACL</name>
<dbReference type="AlphaFoldDB" id="A0A6C0G0E3"/>
<feature type="compositionally biased region" description="Low complexity" evidence="1">
    <location>
        <begin position="44"/>
        <end position="58"/>
    </location>
</feature>
<dbReference type="SUPFAM" id="SSF53850">
    <property type="entry name" value="Periplasmic binding protein-like II"/>
    <property type="match status" value="1"/>
</dbReference>
<dbReference type="PANTHER" id="PTHR43649:SF12">
    <property type="entry name" value="DIACETYLCHITOBIOSE BINDING PROTEIN DASA"/>
    <property type="match status" value="1"/>
</dbReference>
<dbReference type="RefSeq" id="WP_162356036.1">
    <property type="nucleotide sequence ID" value="NZ_CP048209.1"/>
</dbReference>
<proteinExistence type="predicted"/>
<keyword evidence="2" id="KW-0732">Signal</keyword>
<evidence type="ECO:0000256" key="2">
    <source>
        <dbReference type="SAM" id="SignalP"/>
    </source>
</evidence>
<dbReference type="PANTHER" id="PTHR43649">
    <property type="entry name" value="ARABINOSE-BINDING PROTEIN-RELATED"/>
    <property type="match status" value="1"/>
</dbReference>
<dbReference type="Gene3D" id="3.40.190.10">
    <property type="entry name" value="Periplasmic binding protein-like II"/>
    <property type="match status" value="3"/>
</dbReference>
<dbReference type="InterPro" id="IPR050490">
    <property type="entry name" value="Bact_solute-bd_prot1"/>
</dbReference>
<accession>A0A6C0G0E3</accession>
<keyword evidence="4" id="KW-1185">Reference proteome</keyword>
<dbReference type="PROSITE" id="PS51257">
    <property type="entry name" value="PROKAR_LIPOPROTEIN"/>
    <property type="match status" value="1"/>
</dbReference>